<dbReference type="Proteomes" id="UP000241769">
    <property type="component" value="Unassembled WGS sequence"/>
</dbReference>
<dbReference type="EMBL" id="MDYQ01000059">
    <property type="protein sequence ID" value="PRP84629.1"/>
    <property type="molecule type" value="Genomic_DNA"/>
</dbReference>
<feature type="domain" description="Beta-hexosaminidase eukaryotic type N-terminal" evidence="13">
    <location>
        <begin position="23"/>
        <end position="144"/>
    </location>
</feature>
<evidence type="ECO:0000259" key="13">
    <source>
        <dbReference type="Pfam" id="PF14845"/>
    </source>
</evidence>
<dbReference type="InterPro" id="IPR029019">
    <property type="entry name" value="HEX_eukaryotic_N"/>
</dbReference>
<keyword evidence="9" id="KW-0326">Glycosidase</keyword>
<dbReference type="PRINTS" id="PR00738">
    <property type="entry name" value="GLHYDRLASE20"/>
</dbReference>
<evidence type="ECO:0000313" key="15">
    <source>
        <dbReference type="Proteomes" id="UP000241769"/>
    </source>
</evidence>
<dbReference type="Pfam" id="PF00728">
    <property type="entry name" value="Glyco_hydro_20"/>
    <property type="match status" value="1"/>
</dbReference>
<dbReference type="InterPro" id="IPR025705">
    <property type="entry name" value="Beta_hexosaminidase_sua/sub"/>
</dbReference>
<evidence type="ECO:0000256" key="3">
    <source>
        <dbReference type="ARBA" id="ARBA00006285"/>
    </source>
</evidence>
<protein>
    <recommendedName>
        <fullName evidence="4">beta-N-acetylhexosaminidase</fullName>
        <ecNumber evidence="4">3.2.1.52</ecNumber>
    </recommendedName>
</protein>
<evidence type="ECO:0000256" key="10">
    <source>
        <dbReference type="PIRSR" id="PIRSR625705-1"/>
    </source>
</evidence>
<dbReference type="STRING" id="1890364.A0A2P6NL06"/>
<dbReference type="GO" id="GO:0016020">
    <property type="term" value="C:membrane"/>
    <property type="evidence" value="ECO:0007669"/>
    <property type="project" value="TreeGrafter"/>
</dbReference>
<reference evidence="14 15" key="1">
    <citation type="journal article" date="2018" name="Genome Biol. Evol.">
        <title>Multiple Roots of Fruiting Body Formation in Amoebozoa.</title>
        <authorList>
            <person name="Hillmann F."/>
            <person name="Forbes G."/>
            <person name="Novohradska S."/>
            <person name="Ferling I."/>
            <person name="Riege K."/>
            <person name="Groth M."/>
            <person name="Westermann M."/>
            <person name="Marz M."/>
            <person name="Spaller T."/>
            <person name="Winckler T."/>
            <person name="Schaap P."/>
            <person name="Glockner G."/>
        </authorList>
    </citation>
    <scope>NUCLEOTIDE SEQUENCE [LARGE SCALE GENOMIC DNA]</scope>
    <source>
        <strain evidence="14 15">Jena</strain>
    </source>
</reference>
<dbReference type="OrthoDB" id="428480at2759"/>
<feature type="domain" description="Glycoside hydrolase family 20 catalytic" evidence="12">
    <location>
        <begin position="169"/>
        <end position="500"/>
    </location>
</feature>
<organism evidence="14 15">
    <name type="scientific">Planoprotostelium fungivorum</name>
    <dbReference type="NCBI Taxonomy" id="1890364"/>
    <lineage>
        <taxon>Eukaryota</taxon>
        <taxon>Amoebozoa</taxon>
        <taxon>Evosea</taxon>
        <taxon>Variosea</taxon>
        <taxon>Cavosteliida</taxon>
        <taxon>Cavosteliaceae</taxon>
        <taxon>Planoprotostelium</taxon>
    </lineage>
</organism>
<comment type="similarity">
    <text evidence="3">Belongs to the glycosyl hydrolase 20 family.</text>
</comment>
<proteinExistence type="inferred from homology"/>
<dbReference type="Gene3D" id="3.30.379.10">
    <property type="entry name" value="Chitobiase/beta-hexosaminidase domain 2-like"/>
    <property type="match status" value="1"/>
</dbReference>
<dbReference type="SUPFAM" id="SSF51445">
    <property type="entry name" value="(Trans)glycosidases"/>
    <property type="match status" value="1"/>
</dbReference>
<dbReference type="EC" id="3.2.1.52" evidence="4"/>
<gene>
    <name evidence="14" type="ORF">PROFUN_07879</name>
</gene>
<dbReference type="InParanoid" id="A0A2P6NL06"/>
<dbReference type="InterPro" id="IPR015883">
    <property type="entry name" value="Glyco_hydro_20_cat"/>
</dbReference>
<dbReference type="InterPro" id="IPR017853">
    <property type="entry name" value="GH"/>
</dbReference>
<dbReference type="SUPFAM" id="SSF55545">
    <property type="entry name" value="beta-N-acetylhexosaminidase-like domain"/>
    <property type="match status" value="1"/>
</dbReference>
<dbReference type="AlphaFoldDB" id="A0A2P6NL06"/>
<evidence type="ECO:0000256" key="11">
    <source>
        <dbReference type="SAM" id="SignalP"/>
    </source>
</evidence>
<dbReference type="PANTHER" id="PTHR22600">
    <property type="entry name" value="BETA-HEXOSAMINIDASE"/>
    <property type="match status" value="1"/>
</dbReference>
<evidence type="ECO:0000256" key="6">
    <source>
        <dbReference type="ARBA" id="ARBA00022801"/>
    </source>
</evidence>
<dbReference type="GO" id="GO:0005764">
    <property type="term" value="C:lysosome"/>
    <property type="evidence" value="ECO:0007669"/>
    <property type="project" value="UniProtKB-SubCell"/>
</dbReference>
<evidence type="ECO:0000256" key="7">
    <source>
        <dbReference type="ARBA" id="ARBA00023180"/>
    </source>
</evidence>
<evidence type="ECO:0000256" key="2">
    <source>
        <dbReference type="ARBA" id="ARBA00004371"/>
    </source>
</evidence>
<keyword evidence="5 11" id="KW-0732">Signal</keyword>
<dbReference type="FunFam" id="3.20.20.80:FF:000063">
    <property type="entry name" value="Beta-hexosaminidase"/>
    <property type="match status" value="1"/>
</dbReference>
<dbReference type="PANTHER" id="PTHR22600:SF26">
    <property type="entry name" value="BETA-N-ACETYLHEXOSAMINIDASE"/>
    <property type="match status" value="1"/>
</dbReference>
<evidence type="ECO:0000256" key="5">
    <source>
        <dbReference type="ARBA" id="ARBA00022729"/>
    </source>
</evidence>
<evidence type="ECO:0000313" key="14">
    <source>
        <dbReference type="EMBL" id="PRP84629.1"/>
    </source>
</evidence>
<feature type="signal peptide" evidence="11">
    <location>
        <begin position="1"/>
        <end position="19"/>
    </location>
</feature>
<comment type="subcellular location">
    <subcellularLocation>
        <location evidence="2">Lysosome</location>
    </subcellularLocation>
</comment>
<dbReference type="GO" id="GO:0005975">
    <property type="term" value="P:carbohydrate metabolic process"/>
    <property type="evidence" value="ECO:0007669"/>
    <property type="project" value="InterPro"/>
</dbReference>
<keyword evidence="8" id="KW-0458">Lysosome</keyword>
<name>A0A2P6NL06_9EUKA</name>
<comment type="caution">
    <text evidence="14">The sequence shown here is derived from an EMBL/GenBank/DDBJ whole genome shotgun (WGS) entry which is preliminary data.</text>
</comment>
<dbReference type="GO" id="GO:0030203">
    <property type="term" value="P:glycosaminoglycan metabolic process"/>
    <property type="evidence" value="ECO:0007669"/>
    <property type="project" value="TreeGrafter"/>
</dbReference>
<dbReference type="Pfam" id="PF14845">
    <property type="entry name" value="Glycohydro_20b2"/>
    <property type="match status" value="1"/>
</dbReference>
<keyword evidence="6" id="KW-0378">Hydrolase</keyword>
<comment type="catalytic activity">
    <reaction evidence="1">
        <text>Hydrolysis of terminal non-reducing N-acetyl-D-hexosamine residues in N-acetyl-beta-D-hexosaminides.</text>
        <dbReference type="EC" id="3.2.1.52"/>
    </reaction>
</comment>
<evidence type="ECO:0000256" key="4">
    <source>
        <dbReference type="ARBA" id="ARBA00012663"/>
    </source>
</evidence>
<evidence type="ECO:0000256" key="9">
    <source>
        <dbReference type="ARBA" id="ARBA00023295"/>
    </source>
</evidence>
<feature type="chain" id="PRO_5015144971" description="beta-N-acetylhexosaminidase" evidence="11">
    <location>
        <begin position="20"/>
        <end position="803"/>
    </location>
</feature>
<feature type="active site" description="Proton donor" evidence="10">
    <location>
        <position position="330"/>
    </location>
</feature>
<sequence length="803" mass="88189">MRSSLIFAVFLFASATAFSFVPIWPQPSHLTAGNATVLLSATFTITNFHGGAISSSCLLGRAAARYTGSIRATTWTPEYANTRPTFPQSGTITGLSVSVTSTSEVLTPGVDESYTLQVPAGGVATLNATTVFGAIRGFETFSQLVRQRLSDNRLEVAFTPVLIRDSPTFIHRGILLDTSRHFFPVGDLLRTLDGMSTVKLNVLHWHITDSQSFPLLSKAVPELAQKGAYKKRGVIQVYNQTDVDTIVRYGYERGIRVIPEIDMPGHTRSWAFSHPELTTCVGTNFEINAAEPPAGQLDPTLDATYNLIYNLLDDVAPWYTDSFWHAGGDEVNFNCWNTSSNVRQYLKTHHATFTDLVKVFTGKVYERLQKLGKTIMLWEEMVLNFGVVPPKNSIVQAWQGPASTKASTAAGYQTVVSDFNAWYLDCGHGDFPGDGPSYCDPFKTWMNVYSYDPLFNLTSSESKLVIGGEVSLWTEQTSPNNLDRMLWPRAAAGAEVMWSGKENGQVRNWVPATGRLWEVNERLILKGIAAEPLQPTYCATNMCYFSETSVTWVVELFVGLRVAYTCQNALLSMALAGPALQDRSCVDRHITCPSMVDVTIGLSVTTEFSIAAKLNSNMKVLFVAAALFAVALCAEISEDFSSQVVATFVNSGPGPVSKRWSGLLSNDATASRRRFEGKFAYGRLFQHKENATFITLFDATSCSVQDPIENLLSSPFAWVSQPDVKFTKDGCIQDTSNLPIGDLYTQRIGGALRGSTKTLCAKGSNPLWVKTSAFRNHFTVQFANFTVGRPAEPLFQLPASCAI</sequence>
<dbReference type="Gene3D" id="3.20.20.80">
    <property type="entry name" value="Glycosidases"/>
    <property type="match status" value="1"/>
</dbReference>
<evidence type="ECO:0000259" key="12">
    <source>
        <dbReference type="Pfam" id="PF00728"/>
    </source>
</evidence>
<accession>A0A2P6NL06</accession>
<dbReference type="CDD" id="cd06562">
    <property type="entry name" value="GH20_HexA_HexB-like"/>
    <property type="match status" value="1"/>
</dbReference>
<dbReference type="GO" id="GO:0004563">
    <property type="term" value="F:beta-N-acetylhexosaminidase activity"/>
    <property type="evidence" value="ECO:0007669"/>
    <property type="project" value="UniProtKB-EC"/>
</dbReference>
<keyword evidence="7" id="KW-0325">Glycoprotein</keyword>
<dbReference type="InterPro" id="IPR029018">
    <property type="entry name" value="Hex-like_dom2"/>
</dbReference>
<evidence type="ECO:0000256" key="8">
    <source>
        <dbReference type="ARBA" id="ARBA00023228"/>
    </source>
</evidence>
<keyword evidence="15" id="KW-1185">Reference proteome</keyword>
<evidence type="ECO:0000256" key="1">
    <source>
        <dbReference type="ARBA" id="ARBA00001231"/>
    </source>
</evidence>